<name>A0A1G9CML1_9GAMM</name>
<evidence type="ECO:0000256" key="1">
    <source>
        <dbReference type="ARBA" id="ARBA00022630"/>
    </source>
</evidence>
<dbReference type="InterPro" id="IPR029479">
    <property type="entry name" value="Nitroreductase"/>
</dbReference>
<dbReference type="Proteomes" id="UP000199305">
    <property type="component" value="Unassembled WGS sequence"/>
</dbReference>
<gene>
    <name evidence="5" type="ORF">SAMN05216212_2565</name>
</gene>
<dbReference type="InterPro" id="IPR050627">
    <property type="entry name" value="Nitroreductase/BluB"/>
</dbReference>
<dbReference type="PANTHER" id="PTHR23026">
    <property type="entry name" value="NADPH NITROREDUCTASE"/>
    <property type="match status" value="1"/>
</dbReference>
<feature type="domain" description="Nitroreductase" evidence="4">
    <location>
        <begin position="31"/>
        <end position="198"/>
    </location>
</feature>
<evidence type="ECO:0000313" key="5">
    <source>
        <dbReference type="EMBL" id="SDK52897.1"/>
    </source>
</evidence>
<keyword evidence="6" id="KW-1185">Reference proteome</keyword>
<reference evidence="6" key="1">
    <citation type="submission" date="2016-10" db="EMBL/GenBank/DDBJ databases">
        <authorList>
            <person name="Varghese N."/>
            <person name="Submissions S."/>
        </authorList>
    </citation>
    <scope>NUCLEOTIDE SEQUENCE [LARGE SCALE GENOMIC DNA]</scope>
    <source>
        <strain evidence="6">CGMCC 1.10658</strain>
    </source>
</reference>
<dbReference type="SUPFAM" id="SSF55469">
    <property type="entry name" value="FMN-dependent nitroreductase-like"/>
    <property type="match status" value="1"/>
</dbReference>
<evidence type="ECO:0000256" key="2">
    <source>
        <dbReference type="ARBA" id="ARBA00022643"/>
    </source>
</evidence>
<dbReference type="AlphaFoldDB" id="A0A1G9CML1"/>
<dbReference type="RefSeq" id="WP_091514737.1">
    <property type="nucleotide sequence ID" value="NZ_FNFH01000005.1"/>
</dbReference>
<dbReference type="OrthoDB" id="9802510at2"/>
<dbReference type="Pfam" id="PF00881">
    <property type="entry name" value="Nitroreductase"/>
    <property type="match status" value="1"/>
</dbReference>
<evidence type="ECO:0000259" key="4">
    <source>
        <dbReference type="Pfam" id="PF00881"/>
    </source>
</evidence>
<keyword evidence="2" id="KW-0288">FMN</keyword>
<dbReference type="CDD" id="cd02144">
    <property type="entry name" value="iodotyrosine_dehalogenase"/>
    <property type="match status" value="1"/>
</dbReference>
<organism evidence="5 6">
    <name type="scientific">Microbulbifer yueqingensis</name>
    <dbReference type="NCBI Taxonomy" id="658219"/>
    <lineage>
        <taxon>Bacteria</taxon>
        <taxon>Pseudomonadati</taxon>
        <taxon>Pseudomonadota</taxon>
        <taxon>Gammaproteobacteria</taxon>
        <taxon>Cellvibrionales</taxon>
        <taxon>Microbulbiferaceae</taxon>
        <taxon>Microbulbifer</taxon>
    </lineage>
</organism>
<evidence type="ECO:0000256" key="3">
    <source>
        <dbReference type="ARBA" id="ARBA00023002"/>
    </source>
</evidence>
<evidence type="ECO:0000313" key="6">
    <source>
        <dbReference type="Proteomes" id="UP000199305"/>
    </source>
</evidence>
<dbReference type="Gene3D" id="3.40.109.10">
    <property type="entry name" value="NADH Oxidase"/>
    <property type="match status" value="1"/>
</dbReference>
<sequence>MAGKDFAPLEFEPLEEAEMCRRASGFYQLMRRRRTVRDFSAAPVPRAVIEDAIRTAGSAPSGANMQPWHFVVAESAEIKHRIRQAAEEEEREFYQRRASEEWLEALEPLGTDAHKPFLETAPYLIVVFLKKFSSGAEGERRKNYYTAESVGIATGMLIAALHNAGVATLTHTPSPMKFLNEILGRPATEKPYMILVAGLPAEGAEVPAIDKKPLEEIADFV</sequence>
<dbReference type="STRING" id="658219.SAMN05216212_2565"/>
<dbReference type="EMBL" id="FNFH01000005">
    <property type="protein sequence ID" value="SDK52897.1"/>
    <property type="molecule type" value="Genomic_DNA"/>
</dbReference>
<accession>A0A1G9CML1</accession>
<dbReference type="GO" id="GO:0016491">
    <property type="term" value="F:oxidoreductase activity"/>
    <property type="evidence" value="ECO:0007669"/>
    <property type="project" value="UniProtKB-KW"/>
</dbReference>
<protein>
    <submittedName>
        <fullName evidence="5">Nitroreductase</fullName>
    </submittedName>
</protein>
<dbReference type="InterPro" id="IPR000415">
    <property type="entry name" value="Nitroreductase-like"/>
</dbReference>
<proteinExistence type="predicted"/>
<keyword evidence="3" id="KW-0560">Oxidoreductase</keyword>
<dbReference type="PANTHER" id="PTHR23026:SF90">
    <property type="entry name" value="IODOTYROSINE DEIODINASE 1"/>
    <property type="match status" value="1"/>
</dbReference>
<keyword evidence="1" id="KW-0285">Flavoprotein</keyword>